<dbReference type="Pfam" id="PF00300">
    <property type="entry name" value="His_Phos_1"/>
    <property type="match status" value="1"/>
</dbReference>
<dbReference type="EMBL" id="AATS01000015">
    <property type="protein sequence ID" value="EAU53909.1"/>
    <property type="molecule type" value="Genomic_DNA"/>
</dbReference>
<proteinExistence type="predicted"/>
<organism evidence="1 2">
    <name type="scientific">Mariprofundus ferrooxydans PV-1</name>
    <dbReference type="NCBI Taxonomy" id="314345"/>
    <lineage>
        <taxon>Bacteria</taxon>
        <taxon>Pseudomonadati</taxon>
        <taxon>Pseudomonadota</taxon>
        <taxon>Candidatius Mariprofundia</taxon>
        <taxon>Mariprofundales</taxon>
        <taxon>Mariprofundaceae</taxon>
        <taxon>Mariprofundus</taxon>
    </lineage>
</organism>
<dbReference type="RefSeq" id="WP_009849169.1">
    <property type="nucleotide sequence ID" value="NZ_DS022294.1"/>
</dbReference>
<dbReference type="GO" id="GO:0016791">
    <property type="term" value="F:phosphatase activity"/>
    <property type="evidence" value="ECO:0007669"/>
    <property type="project" value="TreeGrafter"/>
</dbReference>
<dbReference type="Proteomes" id="UP000005297">
    <property type="component" value="Unassembled WGS sequence"/>
</dbReference>
<dbReference type="OrthoDB" id="5296884at2"/>
<dbReference type="HOGENOM" id="CLU_033323_8_2_0"/>
<dbReference type="eggNOG" id="COG0406">
    <property type="taxonomic scope" value="Bacteria"/>
</dbReference>
<comment type="caution">
    <text evidence="1">The sequence shown here is derived from an EMBL/GenBank/DDBJ whole genome shotgun (WGS) entry which is preliminary data.</text>
</comment>
<dbReference type="FunCoup" id="Q0EX81">
    <property type="interactions" value="392"/>
</dbReference>
<evidence type="ECO:0000313" key="2">
    <source>
        <dbReference type="Proteomes" id="UP000005297"/>
    </source>
</evidence>
<dbReference type="GO" id="GO:0005737">
    <property type="term" value="C:cytoplasm"/>
    <property type="evidence" value="ECO:0007669"/>
    <property type="project" value="TreeGrafter"/>
</dbReference>
<dbReference type="PANTHER" id="PTHR48100">
    <property type="entry name" value="BROAD-SPECIFICITY PHOSPHATASE YOR283W-RELATED"/>
    <property type="match status" value="1"/>
</dbReference>
<keyword evidence="2" id="KW-1185">Reference proteome</keyword>
<dbReference type="InterPro" id="IPR050275">
    <property type="entry name" value="PGM_Phosphatase"/>
</dbReference>
<evidence type="ECO:0000313" key="1">
    <source>
        <dbReference type="EMBL" id="EAU53909.1"/>
    </source>
</evidence>
<sequence>MLTVDLLRHGALAGGIKYRGQTDDPLTIQGRADMDAVWQKLAGDVDLIITSPLSRCAEPATAWAKQARIPCIIEPRIAEMHYGAWEGKTSEAISSAFPGMLEQWRRDPTGMRPPDGESVDELRQRVHAWLMEISTNYQDKQLLVVSHSGTLRMLIALALRAPIASTRHMDMPYACWSRLYCDEQSSRLAFHQRT</sequence>
<dbReference type="InParanoid" id="Q0EX81"/>
<reference evidence="1 2" key="1">
    <citation type="submission" date="2006-09" db="EMBL/GenBank/DDBJ databases">
        <authorList>
            <person name="Emerson D."/>
            <person name="Ferriera S."/>
            <person name="Johnson J."/>
            <person name="Kravitz S."/>
            <person name="Halpern A."/>
            <person name="Remington K."/>
            <person name="Beeson K."/>
            <person name="Tran B."/>
            <person name="Rogers Y.-H."/>
            <person name="Friedman R."/>
            <person name="Venter J.C."/>
        </authorList>
    </citation>
    <scope>NUCLEOTIDE SEQUENCE [LARGE SCALE GENOMIC DNA]</scope>
    <source>
        <strain evidence="1 2">PV-1</strain>
    </source>
</reference>
<dbReference type="PANTHER" id="PTHR48100:SF1">
    <property type="entry name" value="HISTIDINE PHOSPHATASE FAMILY PROTEIN-RELATED"/>
    <property type="match status" value="1"/>
</dbReference>
<dbReference type="SMART" id="SM00855">
    <property type="entry name" value="PGAM"/>
    <property type="match status" value="1"/>
</dbReference>
<dbReference type="InterPro" id="IPR013078">
    <property type="entry name" value="His_Pase_superF_clade-1"/>
</dbReference>
<gene>
    <name evidence="1" type="ORF">SPV1_08226</name>
</gene>
<dbReference type="CDD" id="cd07067">
    <property type="entry name" value="HP_PGM_like"/>
    <property type="match status" value="1"/>
</dbReference>
<dbReference type="STRING" id="314344.AL013_03030"/>
<name>Q0EX81_9PROT</name>
<protein>
    <submittedName>
        <fullName evidence="1">Alpha-ribazole-5`-phosphate phosphatase CobC, putative</fullName>
    </submittedName>
</protein>
<dbReference type="InterPro" id="IPR029033">
    <property type="entry name" value="His_PPase_superfam"/>
</dbReference>
<dbReference type="Gene3D" id="3.40.50.1240">
    <property type="entry name" value="Phosphoglycerate mutase-like"/>
    <property type="match status" value="1"/>
</dbReference>
<accession>Q0EX81</accession>
<dbReference type="AlphaFoldDB" id="Q0EX81"/>
<dbReference type="SUPFAM" id="SSF53254">
    <property type="entry name" value="Phosphoglycerate mutase-like"/>
    <property type="match status" value="1"/>
</dbReference>